<dbReference type="Proteomes" id="UP001454036">
    <property type="component" value="Unassembled WGS sequence"/>
</dbReference>
<name>A0AAV3R9K6_LITER</name>
<accession>A0AAV3R9K6</accession>
<reference evidence="1 2" key="1">
    <citation type="submission" date="2024-01" db="EMBL/GenBank/DDBJ databases">
        <title>The complete chloroplast genome sequence of Lithospermum erythrorhizon: insights into the phylogenetic relationship among Boraginaceae species and the maternal lineages of purple gromwells.</title>
        <authorList>
            <person name="Okada T."/>
            <person name="Watanabe K."/>
        </authorList>
    </citation>
    <scope>NUCLEOTIDE SEQUENCE [LARGE SCALE GENOMIC DNA]</scope>
</reference>
<dbReference type="EMBL" id="BAABME010007881">
    <property type="protein sequence ID" value="GAA0171928.1"/>
    <property type="molecule type" value="Genomic_DNA"/>
</dbReference>
<protein>
    <submittedName>
        <fullName evidence="1">Uncharacterized protein</fullName>
    </submittedName>
</protein>
<dbReference type="AlphaFoldDB" id="A0AAV3R9K6"/>
<organism evidence="1 2">
    <name type="scientific">Lithospermum erythrorhizon</name>
    <name type="common">Purple gromwell</name>
    <name type="synonym">Lithospermum officinale var. erythrorhizon</name>
    <dbReference type="NCBI Taxonomy" id="34254"/>
    <lineage>
        <taxon>Eukaryota</taxon>
        <taxon>Viridiplantae</taxon>
        <taxon>Streptophyta</taxon>
        <taxon>Embryophyta</taxon>
        <taxon>Tracheophyta</taxon>
        <taxon>Spermatophyta</taxon>
        <taxon>Magnoliopsida</taxon>
        <taxon>eudicotyledons</taxon>
        <taxon>Gunneridae</taxon>
        <taxon>Pentapetalae</taxon>
        <taxon>asterids</taxon>
        <taxon>lamiids</taxon>
        <taxon>Boraginales</taxon>
        <taxon>Boraginaceae</taxon>
        <taxon>Boraginoideae</taxon>
        <taxon>Lithospermeae</taxon>
        <taxon>Lithospermum</taxon>
    </lineage>
</organism>
<proteinExistence type="predicted"/>
<comment type="caution">
    <text evidence="1">The sequence shown here is derived from an EMBL/GenBank/DDBJ whole genome shotgun (WGS) entry which is preliminary data.</text>
</comment>
<gene>
    <name evidence="1" type="ORF">LIER_25854</name>
</gene>
<evidence type="ECO:0000313" key="1">
    <source>
        <dbReference type="EMBL" id="GAA0171928.1"/>
    </source>
</evidence>
<keyword evidence="2" id="KW-1185">Reference proteome</keyword>
<evidence type="ECO:0000313" key="2">
    <source>
        <dbReference type="Proteomes" id="UP001454036"/>
    </source>
</evidence>
<sequence>MTMFATVSRMKDDIKDSEIEDNEITNIYDHSLALFFIGNCSKWIKFFVSRSLELDEWDEKPAKSLIYHHEVSKVEGIRVQIYSKRNRVDVEDLNLDRDDISLVQTTNRMFECEIKPS</sequence>